<evidence type="ECO:0000313" key="2">
    <source>
        <dbReference type="Proteomes" id="UP000000486"/>
    </source>
</evidence>
<proteinExistence type="predicted"/>
<dbReference type="AlphaFoldDB" id="A0A0E0UTP6"/>
<organism evidence="1 2">
    <name type="scientific">Listeria monocytogenes serotype 4a (strain M7)</name>
    <dbReference type="NCBI Taxonomy" id="1030009"/>
    <lineage>
        <taxon>Bacteria</taxon>
        <taxon>Bacillati</taxon>
        <taxon>Bacillota</taxon>
        <taxon>Bacilli</taxon>
        <taxon>Bacillales</taxon>
        <taxon>Listeriaceae</taxon>
        <taxon>Listeria</taxon>
    </lineage>
</organism>
<dbReference type="HOGENOM" id="CLU_3235613_0_0_9"/>
<protein>
    <submittedName>
        <fullName evidence="1">Uncharacterized protein</fullName>
    </submittedName>
</protein>
<dbReference type="KEGG" id="lmq:LMM7_0492"/>
<gene>
    <name evidence="1" type="ordered locus">LMM7_0492</name>
</gene>
<name>A0A0E0UTP6_LISMM</name>
<reference evidence="1 2" key="1">
    <citation type="journal article" date="2011" name="J. Bacteriol.">
        <title>Genome sequence of the nonpathogenic Listeria monocytogenes serovar 4a strain M7.</title>
        <authorList>
            <person name="Chen J."/>
            <person name="Xia Y."/>
            <person name="Cheng C."/>
            <person name="Fang C."/>
            <person name="Shan Y."/>
            <person name="Jin G."/>
            <person name="Fang W."/>
        </authorList>
    </citation>
    <scope>NUCLEOTIDE SEQUENCE [LARGE SCALE GENOMIC DNA]</scope>
    <source>
        <strain evidence="1 2">M7</strain>
    </source>
</reference>
<accession>A0A0E0UTP6</accession>
<sequence length="43" mass="5310">MNKGTEQKLAARHSLLNQLKYYRLFRIFHMTFLDWVVVRKMLL</sequence>
<dbReference type="EMBL" id="CP002816">
    <property type="protein sequence ID" value="AEH91498.1"/>
    <property type="molecule type" value="Genomic_DNA"/>
</dbReference>
<evidence type="ECO:0000313" key="1">
    <source>
        <dbReference type="EMBL" id="AEH91498.1"/>
    </source>
</evidence>
<dbReference type="Proteomes" id="UP000000486">
    <property type="component" value="Chromosome"/>
</dbReference>